<feature type="non-terminal residue" evidence="1">
    <location>
        <position position="128"/>
    </location>
</feature>
<organism evidence="1 2">
    <name type="scientific">Cryptolaemus montrouzieri</name>
    <dbReference type="NCBI Taxonomy" id="559131"/>
    <lineage>
        <taxon>Eukaryota</taxon>
        <taxon>Metazoa</taxon>
        <taxon>Ecdysozoa</taxon>
        <taxon>Arthropoda</taxon>
        <taxon>Hexapoda</taxon>
        <taxon>Insecta</taxon>
        <taxon>Pterygota</taxon>
        <taxon>Neoptera</taxon>
        <taxon>Endopterygota</taxon>
        <taxon>Coleoptera</taxon>
        <taxon>Polyphaga</taxon>
        <taxon>Cucujiformia</taxon>
        <taxon>Coccinelloidea</taxon>
        <taxon>Coccinellidae</taxon>
        <taxon>Scymninae</taxon>
        <taxon>Scymnini</taxon>
        <taxon>Cryptolaemus</taxon>
    </lineage>
</organism>
<keyword evidence="2" id="KW-1185">Reference proteome</keyword>
<gene>
    <name evidence="1" type="ORF">HHI36_011497</name>
</gene>
<protein>
    <recommendedName>
        <fullName evidence="3">Reverse transcriptase</fullName>
    </recommendedName>
</protein>
<accession>A0ABD2MLW5</accession>
<sequence length="128" mass="15438">MMQPICFVLKEEYNKWGLTINIKKTAFMVVDDEDEIDFDVGKYKLRNVKSFKYLGRVDGNIIDTIENKRLSWYGHLQRLEEYRLPKKIFKWMPPKRRKRGRPPLNWKKDVENAIRARGLEEGDYADRK</sequence>
<evidence type="ECO:0008006" key="3">
    <source>
        <dbReference type="Google" id="ProtNLM"/>
    </source>
</evidence>
<comment type="caution">
    <text evidence="1">The sequence shown here is derived from an EMBL/GenBank/DDBJ whole genome shotgun (WGS) entry which is preliminary data.</text>
</comment>
<dbReference type="PANTHER" id="PTHR47027">
    <property type="entry name" value="REVERSE TRANSCRIPTASE DOMAIN-CONTAINING PROTEIN"/>
    <property type="match status" value="1"/>
</dbReference>
<evidence type="ECO:0000313" key="1">
    <source>
        <dbReference type="EMBL" id="KAL3267366.1"/>
    </source>
</evidence>
<evidence type="ECO:0000313" key="2">
    <source>
        <dbReference type="Proteomes" id="UP001516400"/>
    </source>
</evidence>
<name>A0ABD2MLW5_9CUCU</name>
<reference evidence="1 2" key="1">
    <citation type="journal article" date="2021" name="BMC Biol.">
        <title>Horizontally acquired antibacterial genes associated with adaptive radiation of ladybird beetles.</title>
        <authorList>
            <person name="Li H.S."/>
            <person name="Tang X.F."/>
            <person name="Huang Y.H."/>
            <person name="Xu Z.Y."/>
            <person name="Chen M.L."/>
            <person name="Du X.Y."/>
            <person name="Qiu B.Y."/>
            <person name="Chen P.T."/>
            <person name="Zhang W."/>
            <person name="Slipinski A."/>
            <person name="Escalona H.E."/>
            <person name="Waterhouse R.M."/>
            <person name="Zwick A."/>
            <person name="Pang H."/>
        </authorList>
    </citation>
    <scope>NUCLEOTIDE SEQUENCE [LARGE SCALE GENOMIC DNA]</scope>
    <source>
        <strain evidence="1">SYSU2018</strain>
    </source>
</reference>
<dbReference type="Proteomes" id="UP001516400">
    <property type="component" value="Unassembled WGS sequence"/>
</dbReference>
<dbReference type="PANTHER" id="PTHR47027:SF20">
    <property type="entry name" value="REVERSE TRANSCRIPTASE-LIKE PROTEIN WITH RNA-DIRECTED DNA POLYMERASE DOMAIN"/>
    <property type="match status" value="1"/>
</dbReference>
<proteinExistence type="predicted"/>
<dbReference type="EMBL" id="JABFTP020000001">
    <property type="protein sequence ID" value="KAL3267366.1"/>
    <property type="molecule type" value="Genomic_DNA"/>
</dbReference>
<dbReference type="AlphaFoldDB" id="A0ABD2MLW5"/>